<name>A0ABR8Q8C7_9CLOT</name>
<evidence type="ECO:0000313" key="1">
    <source>
        <dbReference type="EMBL" id="MBD7916509.1"/>
    </source>
</evidence>
<protein>
    <submittedName>
        <fullName evidence="1">Uncharacterized protein</fullName>
    </submittedName>
</protein>
<dbReference type="RefSeq" id="WP_191751251.1">
    <property type="nucleotide sequence ID" value="NZ_JACSQZ010000091.1"/>
</dbReference>
<reference evidence="1 2" key="1">
    <citation type="submission" date="2020-08" db="EMBL/GenBank/DDBJ databases">
        <title>A Genomic Blueprint of the Chicken Gut Microbiome.</title>
        <authorList>
            <person name="Gilroy R."/>
            <person name="Ravi A."/>
            <person name="Getino M."/>
            <person name="Pursley I."/>
            <person name="Horton D.L."/>
            <person name="Alikhan N.-F."/>
            <person name="Baker D."/>
            <person name="Gharbi K."/>
            <person name="Hall N."/>
            <person name="Watson M."/>
            <person name="Adriaenssens E.M."/>
            <person name="Foster-Nyarko E."/>
            <person name="Jarju S."/>
            <person name="Secka A."/>
            <person name="Antonio M."/>
            <person name="Oren A."/>
            <person name="Chaudhuri R."/>
            <person name="La Ragione R.M."/>
            <person name="Hildebrand F."/>
            <person name="Pallen M.J."/>
        </authorList>
    </citation>
    <scope>NUCLEOTIDE SEQUENCE [LARGE SCALE GENOMIC DNA]</scope>
    <source>
        <strain evidence="1 2">Sa3CUN1</strain>
    </source>
</reference>
<gene>
    <name evidence="1" type="ORF">H9660_15295</name>
</gene>
<proteinExistence type="predicted"/>
<keyword evidence="2" id="KW-1185">Reference proteome</keyword>
<organism evidence="1 2">
    <name type="scientific">Clostridium gallinarum</name>
    <dbReference type="NCBI Taxonomy" id="2762246"/>
    <lineage>
        <taxon>Bacteria</taxon>
        <taxon>Bacillati</taxon>
        <taxon>Bacillota</taxon>
        <taxon>Clostridia</taxon>
        <taxon>Eubacteriales</taxon>
        <taxon>Clostridiaceae</taxon>
        <taxon>Clostridium</taxon>
    </lineage>
</organism>
<dbReference type="EMBL" id="JACSQZ010000091">
    <property type="protein sequence ID" value="MBD7916509.1"/>
    <property type="molecule type" value="Genomic_DNA"/>
</dbReference>
<accession>A0ABR8Q8C7</accession>
<dbReference type="Proteomes" id="UP000640335">
    <property type="component" value="Unassembled WGS sequence"/>
</dbReference>
<sequence length="311" mass="35743">MLDLLVYLDELLIKNLNSLALNGYIDIRTYRRIRDTTIGGNARLSDRSSKGLDYKNQKDKIEGYKSKHNTCEEHYQDGGERSLGFEGRDFDRREQEIKKISTVFTLHNDLLSNMYNNKNVINAINFKSIEDHNLKVGDYLEITGCVQETSIPLYIDTLIESINCYGIDFLNSFIEKENLKGLDFGIISRLLEGLRVKITRNGTTDLVLKTKDTSLLLAINENNFVNNGYNTFDFVQCSCKIFGKVMMIKNDNAKCISLLRKSSQEEYYQKVLESIDPYLDLLRTRNIILPKKPQCDITGKMIMILPISICI</sequence>
<comment type="caution">
    <text evidence="1">The sequence shown here is derived from an EMBL/GenBank/DDBJ whole genome shotgun (WGS) entry which is preliminary data.</text>
</comment>
<evidence type="ECO:0000313" key="2">
    <source>
        <dbReference type="Proteomes" id="UP000640335"/>
    </source>
</evidence>